<name>A0ABT9V6N7_9BACL</name>
<dbReference type="PANTHER" id="PTHR35561">
    <property type="entry name" value="RNA 2',3'-CYCLIC PHOSPHODIESTERASE"/>
    <property type="match status" value="1"/>
</dbReference>
<feature type="domain" description="Phosphoesterase HXTX" evidence="3">
    <location>
        <begin position="101"/>
        <end position="166"/>
    </location>
</feature>
<dbReference type="SUPFAM" id="SSF55144">
    <property type="entry name" value="LigT-like"/>
    <property type="match status" value="1"/>
</dbReference>
<dbReference type="RefSeq" id="WP_307151095.1">
    <property type="nucleotide sequence ID" value="NZ_JAUSTU010000013.1"/>
</dbReference>
<feature type="short sequence motif" description="HXTX 2" evidence="2">
    <location>
        <begin position="130"/>
        <end position="133"/>
    </location>
</feature>
<dbReference type="EC" id="3.1.4.58" evidence="2"/>
<dbReference type="InterPro" id="IPR014051">
    <property type="entry name" value="Phosphoesterase_HXTX"/>
</dbReference>
<evidence type="ECO:0000256" key="1">
    <source>
        <dbReference type="ARBA" id="ARBA00022801"/>
    </source>
</evidence>
<protein>
    <recommendedName>
        <fullName evidence="2">RNA 2',3'-cyclic phosphodiesterase</fullName>
        <shortName evidence="2">RNA 2',3'-CPDase</shortName>
        <ecNumber evidence="2">3.1.4.58</ecNumber>
    </recommendedName>
</protein>
<comment type="function">
    <text evidence="2">Hydrolyzes RNA 2',3'-cyclic phosphodiester to an RNA 2'-phosphomonoester.</text>
</comment>
<dbReference type="Pfam" id="PF02834">
    <property type="entry name" value="LigT_PEase"/>
    <property type="match status" value="2"/>
</dbReference>
<evidence type="ECO:0000313" key="5">
    <source>
        <dbReference type="Proteomes" id="UP001231362"/>
    </source>
</evidence>
<dbReference type="PANTHER" id="PTHR35561:SF1">
    <property type="entry name" value="RNA 2',3'-CYCLIC PHOSPHODIESTERASE"/>
    <property type="match status" value="1"/>
</dbReference>
<evidence type="ECO:0000256" key="2">
    <source>
        <dbReference type="HAMAP-Rule" id="MF_01940"/>
    </source>
</evidence>
<dbReference type="NCBIfam" id="TIGR02258">
    <property type="entry name" value="2_5_ligase"/>
    <property type="match status" value="1"/>
</dbReference>
<proteinExistence type="inferred from homology"/>
<comment type="caution">
    <text evidence="4">The sequence shown here is derived from an EMBL/GenBank/DDBJ whole genome shotgun (WGS) entry which is preliminary data.</text>
</comment>
<dbReference type="GO" id="GO:0016874">
    <property type="term" value="F:ligase activity"/>
    <property type="evidence" value="ECO:0007669"/>
    <property type="project" value="UniProtKB-KW"/>
</dbReference>
<dbReference type="InterPro" id="IPR004175">
    <property type="entry name" value="RNA_CPDase"/>
</dbReference>
<dbReference type="Gene3D" id="3.90.1140.10">
    <property type="entry name" value="Cyclic phosphodiesterase"/>
    <property type="match status" value="1"/>
</dbReference>
<reference evidence="4 5" key="1">
    <citation type="submission" date="2023-07" db="EMBL/GenBank/DDBJ databases">
        <title>Genomic Encyclopedia of Type Strains, Phase IV (KMG-IV): sequencing the most valuable type-strain genomes for metagenomic binning, comparative biology and taxonomic classification.</title>
        <authorList>
            <person name="Goeker M."/>
        </authorList>
    </citation>
    <scope>NUCLEOTIDE SEQUENCE [LARGE SCALE GENOMIC DNA]</scope>
    <source>
        <strain evidence="4 5">DSM 23948</strain>
    </source>
</reference>
<keyword evidence="4" id="KW-0436">Ligase</keyword>
<feature type="active site" description="Proton donor" evidence="2">
    <location>
        <position position="44"/>
    </location>
</feature>
<gene>
    <name evidence="4" type="ORF">J2S07_002908</name>
</gene>
<comment type="similarity">
    <text evidence="2">Belongs to the 2H phosphoesterase superfamily. ThpR family.</text>
</comment>
<dbReference type="HAMAP" id="MF_01940">
    <property type="entry name" value="RNA_CPDase"/>
    <property type="match status" value="1"/>
</dbReference>
<dbReference type="EMBL" id="JAUSTU010000013">
    <property type="protein sequence ID" value="MDQ0156587.1"/>
    <property type="molecule type" value="Genomic_DNA"/>
</dbReference>
<feature type="domain" description="Phosphoesterase HXTX" evidence="3">
    <location>
        <begin position="12"/>
        <end position="95"/>
    </location>
</feature>
<keyword evidence="1 2" id="KW-0378">Hydrolase</keyword>
<dbReference type="InterPro" id="IPR009097">
    <property type="entry name" value="Cyclic_Pdiesterase"/>
</dbReference>
<feature type="active site" description="Proton acceptor" evidence="2">
    <location>
        <position position="130"/>
    </location>
</feature>
<comment type="catalytic activity">
    <reaction evidence="2">
        <text>a 3'-end 2',3'-cyclophospho-ribonucleotide-RNA + H2O = a 3'-end 2'-phospho-ribonucleotide-RNA + H(+)</text>
        <dbReference type="Rhea" id="RHEA:11828"/>
        <dbReference type="Rhea" id="RHEA-COMP:10464"/>
        <dbReference type="Rhea" id="RHEA-COMP:17353"/>
        <dbReference type="ChEBI" id="CHEBI:15377"/>
        <dbReference type="ChEBI" id="CHEBI:15378"/>
        <dbReference type="ChEBI" id="CHEBI:83064"/>
        <dbReference type="ChEBI" id="CHEBI:173113"/>
        <dbReference type="EC" id="3.1.4.58"/>
    </reaction>
</comment>
<dbReference type="Proteomes" id="UP001231362">
    <property type="component" value="Unassembled WGS sequence"/>
</dbReference>
<sequence length="184" mass="21508">MERNTHYFYALKLPVEIKLHLQKICTSLKDELPFKSWVHHEDYHVTLAFLGNADPKRLLDSIQYVRKAVTAQPSFSLMIDHLGVFGKSDSPRIFWAGTEKSQDLHHLRGQVFQACQKSGFILETRPFHPHITLARRWSGTNSFKPDFLEKIEILDFHACEVVLYETHLEKVPKYEVKETFLLSK</sequence>
<organism evidence="4 5">
    <name type="scientific">Anoxybacillus andreesenii</name>
    <dbReference type="NCBI Taxonomy" id="1325932"/>
    <lineage>
        <taxon>Bacteria</taxon>
        <taxon>Bacillati</taxon>
        <taxon>Bacillota</taxon>
        <taxon>Bacilli</taxon>
        <taxon>Bacillales</taxon>
        <taxon>Anoxybacillaceae</taxon>
        <taxon>Anoxybacillus</taxon>
    </lineage>
</organism>
<feature type="short sequence motif" description="HXTX 1" evidence="2">
    <location>
        <begin position="44"/>
        <end position="47"/>
    </location>
</feature>
<evidence type="ECO:0000259" key="3">
    <source>
        <dbReference type="Pfam" id="PF02834"/>
    </source>
</evidence>
<evidence type="ECO:0000313" key="4">
    <source>
        <dbReference type="EMBL" id="MDQ0156587.1"/>
    </source>
</evidence>
<keyword evidence="5" id="KW-1185">Reference proteome</keyword>
<accession>A0ABT9V6N7</accession>